<accession>A0A6U0ENS2</accession>
<dbReference type="Gene3D" id="3.40.50.720">
    <property type="entry name" value="NAD(P)-binding Rossmann-like Domain"/>
    <property type="match status" value="1"/>
</dbReference>
<dbReference type="GO" id="GO:0044877">
    <property type="term" value="F:protein-containing complex binding"/>
    <property type="evidence" value="ECO:0007669"/>
    <property type="project" value="TreeGrafter"/>
</dbReference>
<gene>
    <name evidence="2" type="ORF">OMED0929_LOCUS5855</name>
    <name evidence="3" type="ORF">OMED0930_LOCUS5365</name>
</gene>
<dbReference type="SUPFAM" id="SSF51735">
    <property type="entry name" value="NAD(P)-binding Rossmann-fold domains"/>
    <property type="match status" value="1"/>
</dbReference>
<evidence type="ECO:0000313" key="2">
    <source>
        <dbReference type="EMBL" id="CAD8586256.1"/>
    </source>
</evidence>
<dbReference type="PANTHER" id="PTHR12126:SF11">
    <property type="entry name" value="NADH DEHYDROGENASE [UBIQUINONE] 1 ALPHA SUBCOMPLEX SUBUNIT 9, MITOCHONDRIAL"/>
    <property type="match status" value="1"/>
</dbReference>
<dbReference type="InterPro" id="IPR051207">
    <property type="entry name" value="ComplexI_NDUFA9_subunit"/>
</dbReference>
<dbReference type="CDD" id="cd05271">
    <property type="entry name" value="NDUFA9_like_SDR_a"/>
    <property type="match status" value="1"/>
</dbReference>
<name>A0A6U0ENS2_9CHLO</name>
<dbReference type="InterPro" id="IPR036291">
    <property type="entry name" value="NAD(P)-bd_dom_sf"/>
</dbReference>
<dbReference type="PANTHER" id="PTHR12126">
    <property type="entry name" value="NADH-UBIQUINONE OXIDOREDUCTASE 39 KDA SUBUNIT-RELATED"/>
    <property type="match status" value="1"/>
</dbReference>
<evidence type="ECO:0000259" key="1">
    <source>
        <dbReference type="Pfam" id="PF01370"/>
    </source>
</evidence>
<feature type="domain" description="NAD-dependent epimerase/dehydratase" evidence="1">
    <location>
        <begin position="67"/>
        <end position="275"/>
    </location>
</feature>
<dbReference type="Pfam" id="PF01370">
    <property type="entry name" value="Epimerase"/>
    <property type="match status" value="1"/>
</dbReference>
<dbReference type="InterPro" id="IPR001509">
    <property type="entry name" value="Epimerase_deHydtase"/>
</dbReference>
<reference evidence="2" key="1">
    <citation type="submission" date="2021-01" db="EMBL/GenBank/DDBJ databases">
        <authorList>
            <person name="Corre E."/>
            <person name="Pelletier E."/>
            <person name="Niang G."/>
            <person name="Scheremetjew M."/>
            <person name="Finn R."/>
            <person name="Kale V."/>
            <person name="Holt S."/>
            <person name="Cochrane G."/>
            <person name="Meng A."/>
            <person name="Brown T."/>
            <person name="Cohen L."/>
        </authorList>
    </citation>
    <scope>NUCLEOTIDE SEQUENCE</scope>
    <source>
        <strain evidence="3">Clade-D-RCC1621</strain>
        <strain evidence="2">Clade-D-RCC2572</strain>
    </source>
</reference>
<dbReference type="EMBL" id="HBFO01007634">
    <property type="protein sequence ID" value="CAD8814248.1"/>
    <property type="molecule type" value="Transcribed_RNA"/>
</dbReference>
<dbReference type="AlphaFoldDB" id="A0A6U0ENS2"/>
<evidence type="ECO:0000313" key="3">
    <source>
        <dbReference type="EMBL" id="CAD8814248.1"/>
    </source>
</evidence>
<proteinExistence type="predicted"/>
<dbReference type="EMBL" id="HBEW01006923">
    <property type="protein sequence ID" value="CAD8586256.1"/>
    <property type="molecule type" value="Transcribed_RNA"/>
</dbReference>
<dbReference type="GO" id="GO:0005739">
    <property type="term" value="C:mitochondrion"/>
    <property type="evidence" value="ECO:0007669"/>
    <property type="project" value="TreeGrafter"/>
</dbReference>
<organism evidence="2">
    <name type="scientific">Ostreococcus mediterraneus</name>
    <dbReference type="NCBI Taxonomy" id="1486918"/>
    <lineage>
        <taxon>Eukaryota</taxon>
        <taxon>Viridiplantae</taxon>
        <taxon>Chlorophyta</taxon>
        <taxon>Mamiellophyceae</taxon>
        <taxon>Mamiellales</taxon>
        <taxon>Bathycoccaceae</taxon>
        <taxon>Ostreococcus</taxon>
    </lineage>
</organism>
<protein>
    <recommendedName>
        <fullName evidence="1">NAD-dependent epimerase/dehydratase domain-containing protein</fullName>
    </recommendedName>
</protein>
<sequence>MSSAILRRVSCDAFAAASARAPAVVCASARAFASSGVPKDFKVPPPPVTANAAGTGGRSSSSGITCTVFGATGFLGRYVTHHVAKSGSRMILPTRCGENERQHLKVMGDLGQIVQLDYSIRDEEAIRFAVERSNVVINLVGREWETRNFSFDDVNVNFAKKVAEISAEVGVRRLIHVSALGASVDHPSAYFRTKALGEEAVKEAFPSATIVRPAKMIGVEDRFLNVFAEHSRKYPAIPIIDGGDTLHQPVFVDDVAVAIRRIVHDELTSGQTYELAGDRVYTTDELAQLVIRTIRTRKKTAYVPSFIMKSIACAHESLLRRVPFPMPTPVGLTRSYIDAQTRDYVKQPNSLGFAELGIEPNVLDGYVIDYLRSYRAGGYETGDAPWDHENDDSTIHRARA</sequence>